<evidence type="ECO:0000256" key="1">
    <source>
        <dbReference type="ARBA" id="ARBA00009981"/>
    </source>
</evidence>
<reference evidence="3 4" key="1">
    <citation type="submission" date="2019-10" db="EMBL/GenBank/DDBJ databases">
        <title>Georgenia wutianyii sp. nov. and Georgenia yuyongxinii sp. nov. isolated from plateau pika (Ochotona curzoniae) in the Qinghai-Tibet plateau of China.</title>
        <authorList>
            <person name="Tian Z."/>
        </authorList>
    </citation>
    <scope>NUCLEOTIDE SEQUENCE [LARGE SCALE GENOMIC DNA]</scope>
    <source>
        <strain evidence="3 4">JCM 19765</strain>
    </source>
</reference>
<organism evidence="3 4">
    <name type="scientific">Georgenia subflava</name>
    <dbReference type="NCBI Taxonomy" id="1622177"/>
    <lineage>
        <taxon>Bacteria</taxon>
        <taxon>Bacillati</taxon>
        <taxon>Actinomycetota</taxon>
        <taxon>Actinomycetes</taxon>
        <taxon>Micrococcales</taxon>
        <taxon>Bogoriellaceae</taxon>
        <taxon>Georgenia</taxon>
    </lineage>
</organism>
<comment type="similarity">
    <text evidence="1 2">Belongs to the phD/YefM antitoxin family.</text>
</comment>
<gene>
    <name evidence="3" type="ORF">GB881_04395</name>
</gene>
<evidence type="ECO:0000313" key="4">
    <source>
        <dbReference type="Proteomes" id="UP000437709"/>
    </source>
</evidence>
<protein>
    <recommendedName>
        <fullName evidence="2">Antitoxin</fullName>
    </recommendedName>
</protein>
<dbReference type="EMBL" id="WHPC01000009">
    <property type="protein sequence ID" value="MPV36296.1"/>
    <property type="molecule type" value="Genomic_DNA"/>
</dbReference>
<keyword evidence="4" id="KW-1185">Reference proteome</keyword>
<dbReference type="InterPro" id="IPR036165">
    <property type="entry name" value="YefM-like_sf"/>
</dbReference>
<sequence>MTEVNVHEAKTHLSRLLKQVEDGERVVISRGGSPVADLVQHVRPRLTAGLLRGQLHYDSETFDDPDRALARQMVDGPLGPEAG</sequence>
<dbReference type="RefSeq" id="WP_152196082.1">
    <property type="nucleotide sequence ID" value="NZ_WHPC01000009.1"/>
</dbReference>
<accession>A0A6N7EJC6</accession>
<evidence type="ECO:0000256" key="2">
    <source>
        <dbReference type="RuleBase" id="RU362080"/>
    </source>
</evidence>
<dbReference type="NCBIfam" id="TIGR01552">
    <property type="entry name" value="phd_fam"/>
    <property type="match status" value="1"/>
</dbReference>
<comment type="function">
    <text evidence="2">Antitoxin component of a type II toxin-antitoxin (TA) system.</text>
</comment>
<evidence type="ECO:0000313" key="3">
    <source>
        <dbReference type="EMBL" id="MPV36296.1"/>
    </source>
</evidence>
<proteinExistence type="inferred from homology"/>
<dbReference type="Pfam" id="PF02604">
    <property type="entry name" value="PhdYeFM_antitox"/>
    <property type="match status" value="1"/>
</dbReference>
<name>A0A6N7EJC6_9MICO</name>
<dbReference type="InterPro" id="IPR006442">
    <property type="entry name" value="Antitoxin_Phd/YefM"/>
</dbReference>
<dbReference type="AlphaFoldDB" id="A0A6N7EJC6"/>
<dbReference type="SUPFAM" id="SSF143120">
    <property type="entry name" value="YefM-like"/>
    <property type="match status" value="1"/>
</dbReference>
<comment type="caution">
    <text evidence="3">The sequence shown here is derived from an EMBL/GenBank/DDBJ whole genome shotgun (WGS) entry which is preliminary data.</text>
</comment>
<dbReference type="Gene3D" id="3.40.1620.10">
    <property type="entry name" value="YefM-like domain"/>
    <property type="match status" value="1"/>
</dbReference>
<dbReference type="Proteomes" id="UP000437709">
    <property type="component" value="Unassembled WGS sequence"/>
</dbReference>